<feature type="region of interest" description="Disordered" evidence="1">
    <location>
        <begin position="84"/>
        <end position="105"/>
    </location>
</feature>
<keyword evidence="3" id="KW-1185">Reference proteome</keyword>
<comment type="caution">
    <text evidence="2">The sequence shown here is derived from an EMBL/GenBank/DDBJ whole genome shotgun (WGS) entry which is preliminary data.</text>
</comment>
<sequence length="105" mass="11468">MKKVKEAVPCRKKSKSAAEGNEATNGGEAKESTEGQSGGTEVAAAVSSGYTNEEVAADYSSYYQEKEFQGHGYQYEQGGRAEDKWANEFFGPPYDGRPTLRFSDH</sequence>
<reference evidence="2" key="1">
    <citation type="submission" date="2023-05" db="EMBL/GenBank/DDBJ databases">
        <title>Nepenthes gracilis genome sequencing.</title>
        <authorList>
            <person name="Fukushima K."/>
        </authorList>
    </citation>
    <scope>NUCLEOTIDE SEQUENCE</scope>
    <source>
        <strain evidence="2">SING2019-196</strain>
    </source>
</reference>
<protein>
    <submittedName>
        <fullName evidence="2">Uncharacterized protein</fullName>
    </submittedName>
</protein>
<gene>
    <name evidence="2" type="ORF">Nepgr_028033</name>
</gene>
<evidence type="ECO:0000313" key="2">
    <source>
        <dbReference type="EMBL" id="GMH26190.1"/>
    </source>
</evidence>
<dbReference type="AlphaFoldDB" id="A0AAD3Y3J2"/>
<dbReference type="Proteomes" id="UP001279734">
    <property type="component" value="Unassembled WGS sequence"/>
</dbReference>
<proteinExistence type="predicted"/>
<dbReference type="EMBL" id="BSYO01000030">
    <property type="protein sequence ID" value="GMH26190.1"/>
    <property type="molecule type" value="Genomic_DNA"/>
</dbReference>
<evidence type="ECO:0000313" key="3">
    <source>
        <dbReference type="Proteomes" id="UP001279734"/>
    </source>
</evidence>
<accession>A0AAD3Y3J2</accession>
<organism evidence="2 3">
    <name type="scientific">Nepenthes gracilis</name>
    <name type="common">Slender pitcher plant</name>
    <dbReference type="NCBI Taxonomy" id="150966"/>
    <lineage>
        <taxon>Eukaryota</taxon>
        <taxon>Viridiplantae</taxon>
        <taxon>Streptophyta</taxon>
        <taxon>Embryophyta</taxon>
        <taxon>Tracheophyta</taxon>
        <taxon>Spermatophyta</taxon>
        <taxon>Magnoliopsida</taxon>
        <taxon>eudicotyledons</taxon>
        <taxon>Gunneridae</taxon>
        <taxon>Pentapetalae</taxon>
        <taxon>Caryophyllales</taxon>
        <taxon>Nepenthaceae</taxon>
        <taxon>Nepenthes</taxon>
    </lineage>
</organism>
<evidence type="ECO:0000256" key="1">
    <source>
        <dbReference type="SAM" id="MobiDB-lite"/>
    </source>
</evidence>
<feature type="region of interest" description="Disordered" evidence="1">
    <location>
        <begin position="1"/>
        <end position="47"/>
    </location>
</feature>
<name>A0AAD3Y3J2_NEPGR</name>